<keyword evidence="2" id="KW-0963">Cytoplasm</keyword>
<organism evidence="6 7">
    <name type="scientific">Pelusios castaneus</name>
    <name type="common">West African mud turtle</name>
    <dbReference type="NCBI Taxonomy" id="367368"/>
    <lineage>
        <taxon>Eukaryota</taxon>
        <taxon>Metazoa</taxon>
        <taxon>Chordata</taxon>
        <taxon>Craniata</taxon>
        <taxon>Vertebrata</taxon>
        <taxon>Euteleostomi</taxon>
        <taxon>Archelosauria</taxon>
        <taxon>Testudinata</taxon>
        <taxon>Testudines</taxon>
        <taxon>Pleurodira</taxon>
        <taxon>Pelomedusidae</taxon>
        <taxon>Pelusios</taxon>
    </lineage>
</organism>
<dbReference type="GO" id="GO:0005814">
    <property type="term" value="C:centriole"/>
    <property type="evidence" value="ECO:0007669"/>
    <property type="project" value="UniProtKB-SubCell"/>
</dbReference>
<proteinExistence type="inferred from homology"/>
<evidence type="ECO:0000256" key="2">
    <source>
        <dbReference type="ARBA" id="ARBA00022490"/>
    </source>
</evidence>
<reference evidence="6" key="2">
    <citation type="submission" date="2025-09" db="UniProtKB">
        <authorList>
            <consortium name="Ensembl"/>
        </authorList>
    </citation>
    <scope>IDENTIFICATION</scope>
</reference>
<dbReference type="PANTHER" id="PTHR20544">
    <property type="entry name" value="CENTROSOMAL PROTEIN CEP135"/>
    <property type="match status" value="1"/>
</dbReference>
<dbReference type="InterPro" id="IPR051877">
    <property type="entry name" value="Centriole_BasalBody_StrucProt"/>
</dbReference>
<evidence type="ECO:0000313" key="6">
    <source>
        <dbReference type="Ensembl" id="ENSPCEP00000007041.1"/>
    </source>
</evidence>
<name>A0A8C8RK96_9SAUR</name>
<dbReference type="PANTHER" id="PTHR20544:SF1">
    <property type="entry name" value="CENTROSOMAL PROTEIN 135KDA"/>
    <property type="match status" value="1"/>
</dbReference>
<reference evidence="6" key="1">
    <citation type="submission" date="2025-08" db="UniProtKB">
        <authorList>
            <consortium name="Ensembl"/>
        </authorList>
    </citation>
    <scope>IDENTIFICATION</scope>
</reference>
<protein>
    <submittedName>
        <fullName evidence="6">Uncharacterized protein</fullName>
    </submittedName>
</protein>
<comment type="similarity">
    <text evidence="4">Belongs to the CEP135/TSGA10 family.</text>
</comment>
<keyword evidence="5" id="KW-0175">Coiled coil</keyword>
<sequence>MAVTNNIISNIDIDIDIDIDMRESVFFCFTLQSEDVKLITRERDELQSMLDRFEKHMIEIQSNVKLLTAERDKLNVLYEQSQDELNKLRREAKHTLVSQSHVEEERDIALADFRRVMAEKEGLREKLKVSVFWKFKSSKYCICKNDHLIHQKMCVFKKELCVASVCICAINIWVNYCNYSCILFQFIGANPPLNLYSVMGEKGGFVFFVKPQFILKHLTWKHCY</sequence>
<feature type="coiled-coil region" evidence="5">
    <location>
        <begin position="36"/>
        <end position="98"/>
    </location>
</feature>
<dbReference type="Proteomes" id="UP000694393">
    <property type="component" value="Unplaced"/>
</dbReference>
<comment type="subcellular location">
    <subcellularLocation>
        <location evidence="1">Cytoplasm</location>
        <location evidence="1">Cytoskeleton</location>
        <location evidence="1">Microtubule organizing center</location>
        <location evidence="1">Centrosome</location>
        <location evidence="1">Centriole</location>
    </subcellularLocation>
</comment>
<evidence type="ECO:0000256" key="1">
    <source>
        <dbReference type="ARBA" id="ARBA00004114"/>
    </source>
</evidence>
<evidence type="ECO:0000313" key="7">
    <source>
        <dbReference type="Proteomes" id="UP000694393"/>
    </source>
</evidence>
<evidence type="ECO:0000256" key="3">
    <source>
        <dbReference type="ARBA" id="ARBA00023212"/>
    </source>
</evidence>
<accession>A0A8C8RK96</accession>
<evidence type="ECO:0000256" key="5">
    <source>
        <dbReference type="SAM" id="Coils"/>
    </source>
</evidence>
<dbReference type="Ensembl" id="ENSPCET00000007287.1">
    <property type="protein sequence ID" value="ENSPCEP00000007041.1"/>
    <property type="gene ID" value="ENSPCEG00000005661.1"/>
</dbReference>
<keyword evidence="7" id="KW-1185">Reference proteome</keyword>
<evidence type="ECO:0000256" key="4">
    <source>
        <dbReference type="ARBA" id="ARBA00038123"/>
    </source>
</evidence>
<dbReference type="AlphaFoldDB" id="A0A8C8RK96"/>
<keyword evidence="3" id="KW-0206">Cytoskeleton</keyword>